<evidence type="ECO:0000313" key="4">
    <source>
        <dbReference type="Proteomes" id="UP000297703"/>
    </source>
</evidence>
<sequence>MAAQIWSLPFLLHWAVLSGTLTLGWAEGPCEKQFRIRQEGPEAEGRAGSPVQVVMVCGVAVAVLYGLIKAVASDPDCEEEEEAEEAQSEASEGCSTVGSEVGSKAVAVPPRPACTPRKAKERHLRRLSQMERELQGFLNELRRRREALETRGLQGTWGAQGEEICPLEWDLDKLRVTVYEISEDSD</sequence>
<feature type="signal peptide" evidence="2">
    <location>
        <begin position="1"/>
        <end position="26"/>
    </location>
</feature>
<keyword evidence="3" id="KW-0401">Integrin</keyword>
<comment type="caution">
    <text evidence="3">The sequence shown here is derived from an EMBL/GenBank/DDBJ whole genome shotgun (WGS) entry which is preliminary data.</text>
</comment>
<dbReference type="EMBL" id="QXTE01000025">
    <property type="protein sequence ID" value="TFK12148.1"/>
    <property type="molecule type" value="Genomic_DNA"/>
</dbReference>
<dbReference type="Proteomes" id="UP000297703">
    <property type="component" value="Unassembled WGS sequence"/>
</dbReference>
<evidence type="ECO:0000256" key="2">
    <source>
        <dbReference type="SAM" id="SignalP"/>
    </source>
</evidence>
<evidence type="ECO:0000313" key="3">
    <source>
        <dbReference type="EMBL" id="TFK12148.1"/>
    </source>
</evidence>
<protein>
    <submittedName>
        <fullName evidence="3">A disintegrin and metalloproteinase with thrombospondin motifs 12</fullName>
    </submittedName>
</protein>
<organism evidence="3 4">
    <name type="scientific">Platysternon megacephalum</name>
    <name type="common">big-headed turtle</name>
    <dbReference type="NCBI Taxonomy" id="55544"/>
    <lineage>
        <taxon>Eukaryota</taxon>
        <taxon>Metazoa</taxon>
        <taxon>Chordata</taxon>
        <taxon>Craniata</taxon>
        <taxon>Vertebrata</taxon>
        <taxon>Euteleostomi</taxon>
        <taxon>Archelosauria</taxon>
        <taxon>Testudinata</taxon>
        <taxon>Testudines</taxon>
        <taxon>Cryptodira</taxon>
        <taxon>Durocryptodira</taxon>
        <taxon>Testudinoidea</taxon>
        <taxon>Platysternidae</taxon>
        <taxon>Platysternon</taxon>
    </lineage>
</organism>
<dbReference type="AlphaFoldDB" id="A0A4D9EYI7"/>
<evidence type="ECO:0000256" key="1">
    <source>
        <dbReference type="SAM" id="MobiDB-lite"/>
    </source>
</evidence>
<name>A0A4D9EYI7_9SAUR</name>
<feature type="chain" id="PRO_5020035668" evidence="2">
    <location>
        <begin position="27"/>
        <end position="186"/>
    </location>
</feature>
<reference evidence="3 4" key="1">
    <citation type="submission" date="2019-04" db="EMBL/GenBank/DDBJ databases">
        <title>Draft genome of the big-headed turtle Platysternon megacephalum.</title>
        <authorList>
            <person name="Gong S."/>
        </authorList>
    </citation>
    <scope>NUCLEOTIDE SEQUENCE [LARGE SCALE GENOMIC DNA]</scope>
    <source>
        <strain evidence="3">DO16091913</strain>
        <tissue evidence="3">Muscle</tissue>
    </source>
</reference>
<gene>
    <name evidence="3" type="ORF">DR999_PMT04593</name>
</gene>
<reference evidence="3 4" key="2">
    <citation type="submission" date="2019-04" db="EMBL/GenBank/DDBJ databases">
        <title>The genome sequence of big-headed turtle.</title>
        <authorList>
            <person name="Gong S."/>
        </authorList>
    </citation>
    <scope>NUCLEOTIDE SEQUENCE [LARGE SCALE GENOMIC DNA]</scope>
    <source>
        <strain evidence="3">DO16091913</strain>
        <tissue evidence="3">Muscle</tissue>
    </source>
</reference>
<keyword evidence="4" id="KW-1185">Reference proteome</keyword>
<feature type="compositionally biased region" description="Acidic residues" evidence="1">
    <location>
        <begin position="76"/>
        <end position="87"/>
    </location>
</feature>
<dbReference type="GO" id="GO:0007229">
    <property type="term" value="P:integrin-mediated signaling pathway"/>
    <property type="evidence" value="ECO:0007669"/>
    <property type="project" value="UniProtKB-KW"/>
</dbReference>
<feature type="region of interest" description="Disordered" evidence="1">
    <location>
        <begin position="76"/>
        <end position="122"/>
    </location>
</feature>
<proteinExistence type="predicted"/>
<keyword evidence="2" id="KW-0732">Signal</keyword>
<accession>A0A4D9EYI7</accession>